<feature type="coiled-coil region" evidence="1">
    <location>
        <begin position="32"/>
        <end position="91"/>
    </location>
</feature>
<feature type="region of interest" description="Disordered" evidence="2">
    <location>
        <begin position="122"/>
        <end position="154"/>
    </location>
</feature>
<protein>
    <recommendedName>
        <fullName evidence="5">Scaffolding protein</fullName>
    </recommendedName>
</protein>
<evidence type="ECO:0000313" key="4">
    <source>
        <dbReference type="Proteomes" id="UP001501645"/>
    </source>
</evidence>
<comment type="caution">
    <text evidence="3">The sequence shown here is derived from an EMBL/GenBank/DDBJ whole genome shotgun (WGS) entry which is preliminary data.</text>
</comment>
<dbReference type="EMBL" id="BAABKO010000003">
    <property type="protein sequence ID" value="GAA4774582.1"/>
    <property type="molecule type" value="Genomic_DNA"/>
</dbReference>
<evidence type="ECO:0000256" key="1">
    <source>
        <dbReference type="SAM" id="Coils"/>
    </source>
</evidence>
<feature type="region of interest" description="Disordered" evidence="2">
    <location>
        <begin position="1"/>
        <end position="30"/>
    </location>
</feature>
<dbReference type="RefSeq" id="WP_345438424.1">
    <property type="nucleotide sequence ID" value="NZ_BAABKO010000003.1"/>
</dbReference>
<organism evidence="3 4">
    <name type="scientific">Microbacterium gilvum</name>
    <dbReference type="NCBI Taxonomy" id="1336204"/>
    <lineage>
        <taxon>Bacteria</taxon>
        <taxon>Bacillati</taxon>
        <taxon>Actinomycetota</taxon>
        <taxon>Actinomycetes</taxon>
        <taxon>Micrococcales</taxon>
        <taxon>Microbacteriaceae</taxon>
        <taxon>Microbacterium</taxon>
    </lineage>
</organism>
<evidence type="ECO:0000256" key="2">
    <source>
        <dbReference type="SAM" id="MobiDB-lite"/>
    </source>
</evidence>
<reference evidence="4" key="1">
    <citation type="journal article" date="2019" name="Int. J. Syst. Evol. Microbiol.">
        <title>The Global Catalogue of Microorganisms (GCM) 10K type strain sequencing project: providing services to taxonomists for standard genome sequencing and annotation.</title>
        <authorList>
            <consortium name="The Broad Institute Genomics Platform"/>
            <consortium name="The Broad Institute Genome Sequencing Center for Infectious Disease"/>
            <person name="Wu L."/>
            <person name="Ma J."/>
        </authorList>
    </citation>
    <scope>NUCLEOTIDE SEQUENCE [LARGE SCALE GENOMIC DNA]</scope>
    <source>
        <strain evidence="4">JCM 18537</strain>
    </source>
</reference>
<accession>A0ABP9A7F2</accession>
<proteinExistence type="predicted"/>
<name>A0ABP9A7F2_9MICO</name>
<dbReference type="Proteomes" id="UP001501645">
    <property type="component" value="Unassembled WGS sequence"/>
</dbReference>
<sequence>MTDTNETPAEDPQNAPSEPNEDGLGDAGKKAIAAEREARKTAEKAAADYKAQLERIEQANLTELEKAQKRAEAAEKQANDLATKAARAEVAAAKGVPAALLTGTTQEELEASADALIAFRGEPAKGPVVPTQGKTPDKAAPESADDWLRNLAKR</sequence>
<evidence type="ECO:0008006" key="5">
    <source>
        <dbReference type="Google" id="ProtNLM"/>
    </source>
</evidence>
<gene>
    <name evidence="3" type="ORF">GCM10023351_18730</name>
</gene>
<keyword evidence="1" id="KW-0175">Coiled coil</keyword>
<keyword evidence="4" id="KW-1185">Reference proteome</keyword>
<evidence type="ECO:0000313" key="3">
    <source>
        <dbReference type="EMBL" id="GAA4774582.1"/>
    </source>
</evidence>